<comment type="similarity">
    <text evidence="1">Belongs to the VTI1 family.</text>
</comment>
<dbReference type="SUPFAM" id="SSF47661">
    <property type="entry name" value="t-snare proteins"/>
    <property type="match status" value="1"/>
</dbReference>
<dbReference type="InterPro" id="IPR010989">
    <property type="entry name" value="SNARE"/>
</dbReference>
<comment type="subcellular location">
    <subcellularLocation>
        <location evidence="8">Endomembrane system</location>
        <topology evidence="8">Single-pass type IV membrane protein</topology>
    </subcellularLocation>
</comment>
<name>A0A9W8G412_9FUNG</name>
<dbReference type="GO" id="GO:0005789">
    <property type="term" value="C:endoplasmic reticulum membrane"/>
    <property type="evidence" value="ECO:0007669"/>
    <property type="project" value="TreeGrafter"/>
</dbReference>
<evidence type="ECO:0000313" key="13">
    <source>
        <dbReference type="Proteomes" id="UP001151518"/>
    </source>
</evidence>
<dbReference type="AlphaFoldDB" id="A0A9W8G412"/>
<keyword evidence="6 9" id="KW-0175">Coiled coil</keyword>
<evidence type="ECO:0000259" key="11">
    <source>
        <dbReference type="SMART" id="SM00397"/>
    </source>
</evidence>
<dbReference type="Gene3D" id="1.20.5.110">
    <property type="match status" value="1"/>
</dbReference>
<dbReference type="OrthoDB" id="430637at2759"/>
<sequence>MDLFENYESEYAQLVVGIRQRLTTASQLAPADHQAATRAVERDLSEAQELIGQMEMELLALQGAERSKAAPRVRQYKAELDQVRRDSKSMAKSLNEANRRALLGDPAQEEVALESDQRTRLLSGNERLAQGSRRLQESHRLALDTEAVGASILNDLRSQREQIVNTRDTLMQADSHLDRSNRTLRTMTRRLMTNKMITTGLIVIGVSLVLLILYIKLTR</sequence>
<dbReference type="PANTHER" id="PTHR21230">
    <property type="entry name" value="VESICLE TRANSPORT V-SNARE PROTEIN VTI1-RELATED"/>
    <property type="match status" value="1"/>
</dbReference>
<gene>
    <name evidence="12" type="primary">vti1</name>
    <name evidence="12" type="ORF">GGI25_005035</name>
</gene>
<dbReference type="GO" id="GO:0016236">
    <property type="term" value="P:macroautophagy"/>
    <property type="evidence" value="ECO:0007669"/>
    <property type="project" value="TreeGrafter"/>
</dbReference>
<evidence type="ECO:0000256" key="8">
    <source>
        <dbReference type="ARBA" id="ARBA00046280"/>
    </source>
</evidence>
<feature type="coiled-coil region" evidence="9">
    <location>
        <begin position="37"/>
        <end position="100"/>
    </location>
</feature>
<dbReference type="GO" id="GO:0005829">
    <property type="term" value="C:cytosol"/>
    <property type="evidence" value="ECO:0007669"/>
    <property type="project" value="GOC"/>
</dbReference>
<dbReference type="Pfam" id="PF05008">
    <property type="entry name" value="V-SNARE"/>
    <property type="match status" value="1"/>
</dbReference>
<evidence type="ECO:0000256" key="2">
    <source>
        <dbReference type="ARBA" id="ARBA00022448"/>
    </source>
</evidence>
<protein>
    <submittedName>
        <fullName evidence="12">Vesicle transport V-snare protein</fullName>
    </submittedName>
</protein>
<dbReference type="InterPro" id="IPR000727">
    <property type="entry name" value="T_SNARE_dom"/>
</dbReference>
<dbReference type="GO" id="GO:0048280">
    <property type="term" value="P:vesicle fusion with Golgi apparatus"/>
    <property type="evidence" value="ECO:0007669"/>
    <property type="project" value="TreeGrafter"/>
</dbReference>
<dbReference type="InterPro" id="IPR027027">
    <property type="entry name" value="GOSR2/Membrin/Bos1"/>
</dbReference>
<evidence type="ECO:0000256" key="10">
    <source>
        <dbReference type="SAM" id="Phobius"/>
    </source>
</evidence>
<evidence type="ECO:0000256" key="4">
    <source>
        <dbReference type="ARBA" id="ARBA00022927"/>
    </source>
</evidence>
<accession>A0A9W8G412</accession>
<keyword evidence="4" id="KW-0653">Protein transport</keyword>
<evidence type="ECO:0000256" key="7">
    <source>
        <dbReference type="ARBA" id="ARBA00023136"/>
    </source>
</evidence>
<dbReference type="GO" id="GO:0006896">
    <property type="term" value="P:Golgi to vacuole transport"/>
    <property type="evidence" value="ECO:0007669"/>
    <property type="project" value="TreeGrafter"/>
</dbReference>
<evidence type="ECO:0000256" key="1">
    <source>
        <dbReference type="ARBA" id="ARBA00006108"/>
    </source>
</evidence>
<dbReference type="PIRSF" id="PIRSF028865">
    <property type="entry name" value="Membrin-2"/>
    <property type="match status" value="1"/>
</dbReference>
<evidence type="ECO:0000256" key="3">
    <source>
        <dbReference type="ARBA" id="ARBA00022692"/>
    </source>
</evidence>
<evidence type="ECO:0000256" key="5">
    <source>
        <dbReference type="ARBA" id="ARBA00022989"/>
    </source>
</evidence>
<dbReference type="SMART" id="SM00397">
    <property type="entry name" value="t_SNARE"/>
    <property type="match status" value="1"/>
</dbReference>
<keyword evidence="7 10" id="KW-0472">Membrane</keyword>
<dbReference type="GO" id="GO:0042147">
    <property type="term" value="P:retrograde transport, endosome to Golgi"/>
    <property type="evidence" value="ECO:0007669"/>
    <property type="project" value="TreeGrafter"/>
</dbReference>
<comment type="caution">
    <text evidence="12">The sequence shown here is derived from an EMBL/GenBank/DDBJ whole genome shotgun (WGS) entry which is preliminary data.</text>
</comment>
<dbReference type="InterPro" id="IPR007705">
    <property type="entry name" value="Vesicle_trsprt_v-SNARE_N"/>
</dbReference>
<dbReference type="GO" id="GO:0012507">
    <property type="term" value="C:ER to Golgi transport vesicle membrane"/>
    <property type="evidence" value="ECO:0007669"/>
    <property type="project" value="TreeGrafter"/>
</dbReference>
<reference evidence="12" key="1">
    <citation type="submission" date="2022-07" db="EMBL/GenBank/DDBJ databases">
        <title>Phylogenomic reconstructions and comparative analyses of Kickxellomycotina fungi.</title>
        <authorList>
            <person name="Reynolds N.K."/>
            <person name="Stajich J.E."/>
            <person name="Barry K."/>
            <person name="Grigoriev I.V."/>
            <person name="Crous P."/>
            <person name="Smith M.E."/>
        </authorList>
    </citation>
    <scope>NUCLEOTIDE SEQUENCE</scope>
    <source>
        <strain evidence="12">NRRL 3115</strain>
    </source>
</reference>
<organism evidence="12 13">
    <name type="scientific">Coemansia spiralis</name>
    <dbReference type="NCBI Taxonomy" id="417178"/>
    <lineage>
        <taxon>Eukaryota</taxon>
        <taxon>Fungi</taxon>
        <taxon>Fungi incertae sedis</taxon>
        <taxon>Zoopagomycota</taxon>
        <taxon>Kickxellomycotina</taxon>
        <taxon>Kickxellomycetes</taxon>
        <taxon>Kickxellales</taxon>
        <taxon>Kickxellaceae</taxon>
        <taxon>Coemansia</taxon>
    </lineage>
</organism>
<keyword evidence="5 10" id="KW-1133">Transmembrane helix</keyword>
<feature type="transmembrane region" description="Helical" evidence="10">
    <location>
        <begin position="196"/>
        <end position="215"/>
    </location>
</feature>
<dbReference type="GO" id="GO:0005794">
    <property type="term" value="C:Golgi apparatus"/>
    <property type="evidence" value="ECO:0007669"/>
    <property type="project" value="InterPro"/>
</dbReference>
<feature type="domain" description="T-SNARE coiled-coil homology" evidence="11">
    <location>
        <begin position="120"/>
        <end position="187"/>
    </location>
</feature>
<dbReference type="FunFam" id="1.20.5.110:FF:000002">
    <property type="entry name" value="Vesicle transport through interaction with t-SNAREsB"/>
    <property type="match status" value="1"/>
</dbReference>
<dbReference type="Pfam" id="PF12352">
    <property type="entry name" value="V-SNARE_C"/>
    <property type="match status" value="1"/>
</dbReference>
<dbReference type="GO" id="GO:0031902">
    <property type="term" value="C:late endosome membrane"/>
    <property type="evidence" value="ECO:0007669"/>
    <property type="project" value="TreeGrafter"/>
</dbReference>
<dbReference type="SUPFAM" id="SSF58038">
    <property type="entry name" value="SNARE fusion complex"/>
    <property type="match status" value="1"/>
</dbReference>
<keyword evidence="2" id="KW-0813">Transport</keyword>
<dbReference type="GO" id="GO:0031201">
    <property type="term" value="C:SNARE complex"/>
    <property type="evidence" value="ECO:0007669"/>
    <property type="project" value="TreeGrafter"/>
</dbReference>
<dbReference type="GO" id="GO:0005484">
    <property type="term" value="F:SNAP receptor activity"/>
    <property type="evidence" value="ECO:0007669"/>
    <property type="project" value="InterPro"/>
</dbReference>
<dbReference type="InterPro" id="IPR038407">
    <property type="entry name" value="v-SNARE_N_sf"/>
</dbReference>
<evidence type="ECO:0000313" key="12">
    <source>
        <dbReference type="EMBL" id="KAJ2672663.1"/>
    </source>
</evidence>
<keyword evidence="3 10" id="KW-0812">Transmembrane</keyword>
<dbReference type="EMBL" id="JANBTW010000079">
    <property type="protein sequence ID" value="KAJ2672663.1"/>
    <property type="molecule type" value="Genomic_DNA"/>
</dbReference>
<dbReference type="Gene3D" id="1.20.58.400">
    <property type="entry name" value="t-snare proteins"/>
    <property type="match status" value="1"/>
</dbReference>
<evidence type="ECO:0000256" key="6">
    <source>
        <dbReference type="ARBA" id="ARBA00023054"/>
    </source>
</evidence>
<proteinExistence type="inferred from homology"/>
<dbReference type="CDD" id="cd15862">
    <property type="entry name" value="SNARE_Vti1"/>
    <property type="match status" value="1"/>
</dbReference>
<dbReference type="PANTHER" id="PTHR21230:SF26">
    <property type="entry name" value="VESICLE TRANSPORT THROUGH INTERACTION WITH T-SNARES HOMOLOG 1A"/>
    <property type="match status" value="1"/>
</dbReference>
<dbReference type="GO" id="GO:0000149">
    <property type="term" value="F:SNARE binding"/>
    <property type="evidence" value="ECO:0007669"/>
    <property type="project" value="TreeGrafter"/>
</dbReference>
<evidence type="ECO:0000256" key="9">
    <source>
        <dbReference type="SAM" id="Coils"/>
    </source>
</evidence>
<dbReference type="GO" id="GO:0006886">
    <property type="term" value="P:intracellular protein transport"/>
    <property type="evidence" value="ECO:0007669"/>
    <property type="project" value="InterPro"/>
</dbReference>
<dbReference type="Proteomes" id="UP001151518">
    <property type="component" value="Unassembled WGS sequence"/>
</dbReference>
<dbReference type="GO" id="GO:0006891">
    <property type="term" value="P:intra-Golgi vesicle-mediated transport"/>
    <property type="evidence" value="ECO:0007669"/>
    <property type="project" value="TreeGrafter"/>
</dbReference>